<comment type="caution">
    <text evidence="3">The sequence shown here is derived from an EMBL/GenBank/DDBJ whole genome shotgun (WGS) entry which is preliminary data.</text>
</comment>
<sequence>MSCSALRFFRCLCGCVISSLLSLVDASLNFFSDWCGCVVCSSRVKSFLFGGGGRRKREGSKRGTRPGAGGLGRGGEERSNVTGGKVGGEWKGRRILKPVGK</sequence>
<proteinExistence type="predicted"/>
<evidence type="ECO:0000256" key="2">
    <source>
        <dbReference type="SAM" id="SignalP"/>
    </source>
</evidence>
<feature type="chain" id="PRO_5043663201" description="Secreted protein" evidence="2">
    <location>
        <begin position="27"/>
        <end position="101"/>
    </location>
</feature>
<evidence type="ECO:0000313" key="3">
    <source>
        <dbReference type="EMBL" id="GFR74917.1"/>
    </source>
</evidence>
<name>A0AAV4FN65_9GAST</name>
<gene>
    <name evidence="3" type="ORF">ElyMa_000441900</name>
</gene>
<accession>A0AAV4FN65</accession>
<dbReference type="EMBL" id="BMAT01000870">
    <property type="protein sequence ID" value="GFR74917.1"/>
    <property type="molecule type" value="Genomic_DNA"/>
</dbReference>
<feature type="signal peptide" evidence="2">
    <location>
        <begin position="1"/>
        <end position="26"/>
    </location>
</feature>
<reference evidence="3 4" key="1">
    <citation type="journal article" date="2021" name="Elife">
        <title>Chloroplast acquisition without the gene transfer in kleptoplastic sea slugs, Plakobranchus ocellatus.</title>
        <authorList>
            <person name="Maeda T."/>
            <person name="Takahashi S."/>
            <person name="Yoshida T."/>
            <person name="Shimamura S."/>
            <person name="Takaki Y."/>
            <person name="Nagai Y."/>
            <person name="Toyoda A."/>
            <person name="Suzuki Y."/>
            <person name="Arimoto A."/>
            <person name="Ishii H."/>
            <person name="Satoh N."/>
            <person name="Nishiyama T."/>
            <person name="Hasebe M."/>
            <person name="Maruyama T."/>
            <person name="Minagawa J."/>
            <person name="Obokata J."/>
            <person name="Shigenobu S."/>
        </authorList>
    </citation>
    <scope>NUCLEOTIDE SEQUENCE [LARGE SCALE GENOMIC DNA]</scope>
</reference>
<feature type="region of interest" description="Disordered" evidence="1">
    <location>
        <begin position="52"/>
        <end position="89"/>
    </location>
</feature>
<evidence type="ECO:0000256" key="1">
    <source>
        <dbReference type="SAM" id="MobiDB-lite"/>
    </source>
</evidence>
<keyword evidence="2" id="KW-0732">Signal</keyword>
<keyword evidence="4" id="KW-1185">Reference proteome</keyword>
<evidence type="ECO:0008006" key="5">
    <source>
        <dbReference type="Google" id="ProtNLM"/>
    </source>
</evidence>
<protein>
    <recommendedName>
        <fullName evidence="5">Secreted protein</fullName>
    </recommendedName>
</protein>
<organism evidence="3 4">
    <name type="scientific">Elysia marginata</name>
    <dbReference type="NCBI Taxonomy" id="1093978"/>
    <lineage>
        <taxon>Eukaryota</taxon>
        <taxon>Metazoa</taxon>
        <taxon>Spiralia</taxon>
        <taxon>Lophotrochozoa</taxon>
        <taxon>Mollusca</taxon>
        <taxon>Gastropoda</taxon>
        <taxon>Heterobranchia</taxon>
        <taxon>Euthyneura</taxon>
        <taxon>Panpulmonata</taxon>
        <taxon>Sacoglossa</taxon>
        <taxon>Placobranchoidea</taxon>
        <taxon>Plakobranchidae</taxon>
        <taxon>Elysia</taxon>
    </lineage>
</organism>
<evidence type="ECO:0000313" key="4">
    <source>
        <dbReference type="Proteomes" id="UP000762676"/>
    </source>
</evidence>
<dbReference type="Proteomes" id="UP000762676">
    <property type="component" value="Unassembled WGS sequence"/>
</dbReference>
<feature type="compositionally biased region" description="Basic residues" evidence="1">
    <location>
        <begin position="53"/>
        <end position="64"/>
    </location>
</feature>
<dbReference type="AlphaFoldDB" id="A0AAV4FN65"/>